<organism evidence="2 3">
    <name type="scientific">Porphyra umbilicalis</name>
    <name type="common">Purple laver</name>
    <name type="synonym">Red alga</name>
    <dbReference type="NCBI Taxonomy" id="2786"/>
    <lineage>
        <taxon>Eukaryota</taxon>
        <taxon>Rhodophyta</taxon>
        <taxon>Bangiophyceae</taxon>
        <taxon>Bangiales</taxon>
        <taxon>Bangiaceae</taxon>
        <taxon>Porphyra</taxon>
    </lineage>
</organism>
<name>A0A1X6P2T5_PORUM</name>
<feature type="compositionally biased region" description="Low complexity" evidence="1">
    <location>
        <begin position="1"/>
        <end position="16"/>
    </location>
</feature>
<sequence>MDAAGGALPGGAADPASQDPRGPGTADARGGRTQRRVASTTGAAFGGDGQGPHAGGDRAGDSTVAGGDGGAAAPPADQGSIPAKSSSNQFFPHVTIGIIKRWKDLVFVRGRRHERRGVAKRLQANNIADHLVSHDAWVQRLDVGGGKKMDKAAVSRIIAKAVKFNNEVNAIRLANTGAAPGVAKKAVKEHVAIKARTWRIGAKDARRILKYASKTCPVVGGVMRSPPPFGGSRPNDTPDKSGSDSQSDGDDVGGAGALDTEPDKTPSASDEGDSTSLESSDDGAPFAPMPTAEGAGRGVPSREDAVDLSPASATGVNVAGGASGRSRRAALAEASMEASMPGGADVMRSLAGSLSDASRRFDEKQKTKRLAAAAGEVTKRVEFLTALVKEHPHDEGFRDMLRDALRGGEPPE</sequence>
<reference evidence="2 3" key="1">
    <citation type="submission" date="2017-03" db="EMBL/GenBank/DDBJ databases">
        <title>WGS assembly of Porphyra umbilicalis.</title>
        <authorList>
            <person name="Brawley S.H."/>
            <person name="Blouin N.A."/>
            <person name="Ficko-Blean E."/>
            <person name="Wheeler G.L."/>
            <person name="Lohr M."/>
            <person name="Goodson H.V."/>
            <person name="Jenkins J.W."/>
            <person name="Blaby-Haas C.E."/>
            <person name="Helliwell K.E."/>
            <person name="Chan C."/>
            <person name="Marriage T."/>
            <person name="Bhattacharya D."/>
            <person name="Klein A.S."/>
            <person name="Badis Y."/>
            <person name="Brodie J."/>
            <person name="Cao Y."/>
            <person name="Collen J."/>
            <person name="Dittami S.M."/>
            <person name="Gachon C.M."/>
            <person name="Green B.R."/>
            <person name="Karpowicz S."/>
            <person name="Kim J.W."/>
            <person name="Kudahl U."/>
            <person name="Lin S."/>
            <person name="Michel G."/>
            <person name="Mittag M."/>
            <person name="Olson B.J."/>
            <person name="Pangilinan J."/>
            <person name="Peng Y."/>
            <person name="Qiu H."/>
            <person name="Shu S."/>
            <person name="Singer J.T."/>
            <person name="Smith A.G."/>
            <person name="Sprecher B.N."/>
            <person name="Wagner V."/>
            <person name="Wang W."/>
            <person name="Wang Z.-Y."/>
            <person name="Yan J."/>
            <person name="Yarish C."/>
            <person name="Zoeuner-Riek S."/>
            <person name="Zhuang Y."/>
            <person name="Zou Y."/>
            <person name="Lindquist E.A."/>
            <person name="Grimwood J."/>
            <person name="Barry K."/>
            <person name="Rokhsar D.S."/>
            <person name="Schmutz J."/>
            <person name="Stiller J.W."/>
            <person name="Grossman A.R."/>
            <person name="Prochnik S.E."/>
        </authorList>
    </citation>
    <scope>NUCLEOTIDE SEQUENCE [LARGE SCALE GENOMIC DNA]</scope>
    <source>
        <strain evidence="2">4086291</strain>
    </source>
</reference>
<feature type="compositionally biased region" description="Gly residues" evidence="1">
    <location>
        <begin position="44"/>
        <end position="54"/>
    </location>
</feature>
<protein>
    <submittedName>
        <fullName evidence="2">Uncharacterized protein</fullName>
    </submittedName>
</protein>
<evidence type="ECO:0000256" key="1">
    <source>
        <dbReference type="SAM" id="MobiDB-lite"/>
    </source>
</evidence>
<dbReference type="AlphaFoldDB" id="A0A1X6P2T5"/>
<feature type="region of interest" description="Disordered" evidence="1">
    <location>
        <begin position="1"/>
        <end position="87"/>
    </location>
</feature>
<feature type="region of interest" description="Disordered" evidence="1">
    <location>
        <begin position="219"/>
        <end position="326"/>
    </location>
</feature>
<gene>
    <name evidence="2" type="ORF">BU14_0254s0028</name>
</gene>
<dbReference type="EMBL" id="KV918917">
    <property type="protein sequence ID" value="OSX75148.1"/>
    <property type="molecule type" value="Genomic_DNA"/>
</dbReference>
<dbReference type="Proteomes" id="UP000218209">
    <property type="component" value="Unassembled WGS sequence"/>
</dbReference>
<proteinExistence type="predicted"/>
<keyword evidence="3" id="KW-1185">Reference proteome</keyword>
<evidence type="ECO:0000313" key="3">
    <source>
        <dbReference type="Proteomes" id="UP000218209"/>
    </source>
</evidence>
<accession>A0A1X6P2T5</accession>
<evidence type="ECO:0000313" key="2">
    <source>
        <dbReference type="EMBL" id="OSX75148.1"/>
    </source>
</evidence>